<feature type="transmembrane region" description="Helical" evidence="2">
    <location>
        <begin position="276"/>
        <end position="297"/>
    </location>
</feature>
<accession>A0A1H8W0J6</accession>
<dbReference type="OrthoDB" id="372296at2157"/>
<feature type="domain" description="DUF4350" evidence="3">
    <location>
        <begin position="36"/>
        <end position="244"/>
    </location>
</feature>
<name>A0A1H8W0J6_9EURY</name>
<reference evidence="5" key="1">
    <citation type="submission" date="2016-10" db="EMBL/GenBank/DDBJ databases">
        <authorList>
            <person name="Varghese N."/>
            <person name="Submissions S."/>
        </authorList>
    </citation>
    <scope>NUCLEOTIDE SEQUENCE [LARGE SCALE GENOMIC DNA]</scope>
    <source>
        <strain evidence="5">IBRC-M 10043</strain>
    </source>
</reference>
<feature type="region of interest" description="Disordered" evidence="1">
    <location>
        <begin position="304"/>
        <end position="323"/>
    </location>
</feature>
<organism evidence="4 5">
    <name type="scientific">Halorientalis persicus</name>
    <dbReference type="NCBI Taxonomy" id="1367881"/>
    <lineage>
        <taxon>Archaea</taxon>
        <taxon>Methanobacteriati</taxon>
        <taxon>Methanobacteriota</taxon>
        <taxon>Stenosarchaea group</taxon>
        <taxon>Halobacteria</taxon>
        <taxon>Halobacteriales</taxon>
        <taxon>Haloarculaceae</taxon>
        <taxon>Halorientalis</taxon>
    </lineage>
</organism>
<sequence>MKLLANLPRLLAIGLAIALAVTGIWSASVSVSAFDSYNPGWEGTTQLRGEVDEVGAEQFVAMRISAYDEVDPNATIAVVLSPDQAYTAAEAAQIEQFVRNGGTLVVAEDFGPHSNTLLDQIGARTRVNGRPVRDEWRFYRTPNLAVASGVVESNLTEGIDQITLNYGTVLRPNGSRVLIETSPFAYVDENRNGSLDDTESMRQYPVATIEDIGAGQAIVVADPSVFINAMINREQNREFARALLEGHSTVLFDYTNGGNVPPLVEATIQLQRNDPIAALVGIGLLGVVALAVPRLVVIGSRKKNRENVSRSNNTPKSSWKRVRNGIAQRNGWDRDRLDRLMEQLEINDGREDENDD</sequence>
<evidence type="ECO:0000256" key="2">
    <source>
        <dbReference type="SAM" id="Phobius"/>
    </source>
</evidence>
<dbReference type="AlphaFoldDB" id="A0A1H8W0J6"/>
<proteinExistence type="predicted"/>
<dbReference type="InterPro" id="IPR029062">
    <property type="entry name" value="Class_I_gatase-like"/>
</dbReference>
<keyword evidence="2" id="KW-1133">Transmembrane helix</keyword>
<protein>
    <recommendedName>
        <fullName evidence="3">DUF4350 domain-containing protein</fullName>
    </recommendedName>
</protein>
<dbReference type="Proteomes" id="UP000198775">
    <property type="component" value="Unassembled WGS sequence"/>
</dbReference>
<dbReference type="InterPro" id="IPR025646">
    <property type="entry name" value="DUF4350"/>
</dbReference>
<dbReference type="EMBL" id="FOCX01000045">
    <property type="protein sequence ID" value="SEP21047.1"/>
    <property type="molecule type" value="Genomic_DNA"/>
</dbReference>
<dbReference type="Pfam" id="PF14258">
    <property type="entry name" value="DUF4350"/>
    <property type="match status" value="1"/>
</dbReference>
<dbReference type="Gene3D" id="3.40.50.880">
    <property type="match status" value="1"/>
</dbReference>
<evidence type="ECO:0000313" key="4">
    <source>
        <dbReference type="EMBL" id="SEP21047.1"/>
    </source>
</evidence>
<evidence type="ECO:0000256" key="1">
    <source>
        <dbReference type="SAM" id="MobiDB-lite"/>
    </source>
</evidence>
<keyword evidence="2" id="KW-0472">Membrane</keyword>
<gene>
    <name evidence="4" type="ORF">SAMN05216388_104514</name>
</gene>
<keyword evidence="5" id="KW-1185">Reference proteome</keyword>
<evidence type="ECO:0000259" key="3">
    <source>
        <dbReference type="Pfam" id="PF14258"/>
    </source>
</evidence>
<keyword evidence="2" id="KW-0812">Transmembrane</keyword>
<dbReference type="RefSeq" id="WP_092664356.1">
    <property type="nucleotide sequence ID" value="NZ_FOCX01000045.1"/>
</dbReference>
<evidence type="ECO:0000313" key="5">
    <source>
        <dbReference type="Proteomes" id="UP000198775"/>
    </source>
</evidence>